<dbReference type="PATRIC" id="fig|1203610.3.peg.496"/>
<dbReference type="EMBL" id="AQHW01000002">
    <property type="protein sequence ID" value="KKB60594.1"/>
    <property type="molecule type" value="Genomic_DNA"/>
</dbReference>
<dbReference type="HOGENOM" id="CLU_2975199_0_0_10"/>
<feature type="region of interest" description="Disordered" evidence="1">
    <location>
        <begin position="1"/>
        <end position="31"/>
    </location>
</feature>
<feature type="compositionally biased region" description="Polar residues" evidence="1">
    <location>
        <begin position="1"/>
        <end position="10"/>
    </location>
</feature>
<reference evidence="2 3" key="1">
    <citation type="submission" date="2013-04" db="EMBL/GenBank/DDBJ databases">
        <title>The Genome Sequence of Parabacteroides gordonii DSM 23371.</title>
        <authorList>
            <consortium name="The Broad Institute Genomics Platform"/>
            <person name="Earl A."/>
            <person name="Ward D."/>
            <person name="Feldgarden M."/>
            <person name="Gevers D."/>
            <person name="Martens E."/>
            <person name="Sakamoto M."/>
            <person name="Benno Y."/>
            <person name="Suzuki N."/>
            <person name="Matsunaga N."/>
            <person name="Koshihara K."/>
            <person name="Seki M."/>
            <person name="Komiya H."/>
            <person name="Walker B."/>
            <person name="Young S."/>
            <person name="Zeng Q."/>
            <person name="Gargeya S."/>
            <person name="Fitzgerald M."/>
            <person name="Haas B."/>
            <person name="Abouelleil A."/>
            <person name="Allen A.W."/>
            <person name="Alvarado L."/>
            <person name="Arachchi H.M."/>
            <person name="Berlin A.M."/>
            <person name="Chapman S.B."/>
            <person name="Gainer-Dewar J."/>
            <person name="Goldberg J."/>
            <person name="Griggs A."/>
            <person name="Gujja S."/>
            <person name="Hansen M."/>
            <person name="Howarth C."/>
            <person name="Imamovic A."/>
            <person name="Ireland A."/>
            <person name="Larimer J."/>
            <person name="McCowan C."/>
            <person name="Murphy C."/>
            <person name="Pearson M."/>
            <person name="Poon T.W."/>
            <person name="Priest M."/>
            <person name="Roberts A."/>
            <person name="Saif S."/>
            <person name="Shea T."/>
            <person name="Sisk P."/>
            <person name="Sykes S."/>
            <person name="Wortman J."/>
            <person name="Nusbaum C."/>
            <person name="Birren B."/>
        </authorList>
    </citation>
    <scope>NUCLEOTIDE SEQUENCE [LARGE SCALE GENOMIC DNA]</scope>
    <source>
        <strain evidence="2 3">MS-1</strain>
    </source>
</reference>
<dbReference type="AlphaFoldDB" id="A0A0F5JSC6"/>
<accession>A0A0F5JSC6</accession>
<evidence type="ECO:0000313" key="2">
    <source>
        <dbReference type="EMBL" id="KKB60594.1"/>
    </source>
</evidence>
<gene>
    <name evidence="2" type="ORF">HMPREF1536_00475</name>
</gene>
<proteinExistence type="predicted"/>
<dbReference type="STRING" id="1203610.HMPREF1536_00475"/>
<evidence type="ECO:0000256" key="1">
    <source>
        <dbReference type="SAM" id="MobiDB-lite"/>
    </source>
</evidence>
<keyword evidence="3" id="KW-1185">Reference proteome</keyword>
<sequence>MPMKRFSTQCMDGLKDKTKKNRNEKKSAPSRQTLDFLSQFARSYHAEPALQPEFCGYVMN</sequence>
<name>A0A0F5JSC6_9BACT</name>
<comment type="caution">
    <text evidence="2">The sequence shown here is derived from an EMBL/GenBank/DDBJ whole genome shotgun (WGS) entry which is preliminary data.</text>
</comment>
<protein>
    <submittedName>
        <fullName evidence="2">Uncharacterized protein</fullName>
    </submittedName>
</protein>
<dbReference type="Proteomes" id="UP000033035">
    <property type="component" value="Unassembled WGS sequence"/>
</dbReference>
<evidence type="ECO:0000313" key="3">
    <source>
        <dbReference type="Proteomes" id="UP000033035"/>
    </source>
</evidence>
<organism evidence="2 3">
    <name type="scientific">Parabacteroides gordonii MS-1 = DSM 23371</name>
    <dbReference type="NCBI Taxonomy" id="1203610"/>
    <lineage>
        <taxon>Bacteria</taxon>
        <taxon>Pseudomonadati</taxon>
        <taxon>Bacteroidota</taxon>
        <taxon>Bacteroidia</taxon>
        <taxon>Bacteroidales</taxon>
        <taxon>Tannerellaceae</taxon>
        <taxon>Parabacteroides</taxon>
    </lineage>
</organism>